<name>A0A6S6PE48_9MYCO</name>
<accession>A0A6S6PE48</accession>
<proteinExistence type="predicted"/>
<dbReference type="EMBL" id="AP023287">
    <property type="protein sequence ID" value="BCI54920.1"/>
    <property type="molecule type" value="Genomic_DNA"/>
</dbReference>
<protein>
    <submittedName>
        <fullName evidence="1">Uncharacterized protein</fullName>
    </submittedName>
</protein>
<evidence type="ECO:0000313" key="1">
    <source>
        <dbReference type="EMBL" id="BCI54920.1"/>
    </source>
</evidence>
<reference evidence="1 2" key="1">
    <citation type="submission" date="2020-07" db="EMBL/GenBank/DDBJ databases">
        <title>Complete genome sequence of Mycolicibacterium litorale like strain isolated from cardiac implantable electronic device infection.</title>
        <authorList>
            <person name="Fukano H."/>
            <person name="Miyama H."/>
            <person name="Hoshino Y."/>
        </authorList>
    </citation>
    <scope>NUCLEOTIDE SEQUENCE [LARGE SCALE GENOMIC DNA]</scope>
    <source>
        <strain evidence="1 2">NIIDNTM18</strain>
    </source>
</reference>
<dbReference type="RefSeq" id="WP_185292709.1">
    <property type="nucleotide sequence ID" value="NZ_AP023287.1"/>
</dbReference>
<dbReference type="Proteomes" id="UP000515734">
    <property type="component" value="Chromosome"/>
</dbReference>
<evidence type="ECO:0000313" key="2">
    <source>
        <dbReference type="Proteomes" id="UP000515734"/>
    </source>
</evidence>
<gene>
    <name evidence="1" type="ORF">NIIDNTM18_41980</name>
</gene>
<sequence>MNAREMAAAAEEIGRRWPDADIQGHYGNASVSLEVVVDKIVVAQVNCRDGSVHELSTPISLPRGFYRIESPASAIRAYESAGKRVPHFTQEPGEKP</sequence>
<dbReference type="AlphaFoldDB" id="A0A6S6PE48"/>
<organism evidence="1 2">
    <name type="scientific">Mycolicibacterium litorale</name>
    <dbReference type="NCBI Taxonomy" id="758802"/>
    <lineage>
        <taxon>Bacteria</taxon>
        <taxon>Bacillati</taxon>
        <taxon>Actinomycetota</taxon>
        <taxon>Actinomycetes</taxon>
        <taxon>Mycobacteriales</taxon>
        <taxon>Mycobacteriaceae</taxon>
        <taxon>Mycolicibacterium</taxon>
    </lineage>
</organism>